<dbReference type="EMBL" id="MU267593">
    <property type="protein sequence ID" value="KAH7916099.1"/>
    <property type="molecule type" value="Genomic_DNA"/>
</dbReference>
<accession>A0ACB8AT30</accession>
<proteinExistence type="predicted"/>
<keyword evidence="2" id="KW-1185">Reference proteome</keyword>
<protein>
    <submittedName>
        <fullName evidence="1">Uncharacterized protein</fullName>
    </submittedName>
</protein>
<sequence>MSDLSAILHAGSFLLDKAPANQDHDLKALLSSRLTQFYTSLGEKNESYDRDSLEEIQLKTAQAALRVVERVQQTLDYNEATVNSGTSSNDAPAIGTRDLTVLRTLLSMVFRWSVEPILSRLSFAWPSNILPKGPSKIIDLTSTPDDYKTLSTITTHLMGILFPRGIKDPMPQTLITTTILNRHISELLRPCIALGWLPRSLSCDEMSTRDDLRPLVLHLLDILSPSQTISALGASLSSTPPPPQHVRKSCSSLLSRQLLRPEGVRGLCVAVFGEESINDEVPIEKYEHIARVLTSVPAGMKAAEYFGTIVPRIVTMISGNSPATYKRAASFTLSRILSRDWKSSHQPVAISIILSILHTPFTTVLPPMGLEDLSVADPAEPLPDFKLTPNYALSTLTILLLNTDPSPTFISSILSPIVPELYAVLHHMDTTKASDPVMKESVKGLLATWGRVVEQTEGIAVLWVILQNDRIEWEISVAGDMERVSRSSRTEQLSLLTPEDIKREEETGEIDTDFLDLYPNPNHFIDYLKSIDRPDIAPELFVKLLEAYHDAKVVQDSDPTRVLLYLQLIMQMQTRLAGSDSASNILSKPEHILSFVKHALESANAAETNTGAQRQKKSGSGLRMEDLRIVPEEEETVSEGGDSDDEEAGAEGTSATDDDMTETAISLLLATLEANPGLSARNVPVLTDIFSLLEPWASSDSQSTRSLAREACMVMTARLASTSSSWQTSRTQNEESAQVIYQKALKLLQDPILPVRAHGLLLLRQLVSSRPRPSSTMDPALMPAILSIFMQSVRDDDSYIFMNAVQGLSAMVDTFGKDVLRNLVDTYTQKLDGLSASTWTQQEVDSRIRVGEALVQVIRKCGDALGIYTNLLVPSLAAVFRASHLPTILRTSAISLLTECVKTNSLSLLFYVDELSSAMIDLLQVETVPQSLPSKAASIEQDTEQTETMDTKPTSTNTKFPPLRRAALYFLSLLIRTSIEQVYEGSPSVISGSFVKRARVTLSYVAATDEDGILRVMAGEAVENIDQLQEAMVSRVLEG</sequence>
<reference evidence="1" key="1">
    <citation type="journal article" date="2021" name="New Phytol.">
        <title>Evolutionary innovations through gain and loss of genes in the ectomycorrhizal Boletales.</title>
        <authorList>
            <person name="Wu G."/>
            <person name="Miyauchi S."/>
            <person name="Morin E."/>
            <person name="Kuo A."/>
            <person name="Drula E."/>
            <person name="Varga T."/>
            <person name="Kohler A."/>
            <person name="Feng B."/>
            <person name="Cao Y."/>
            <person name="Lipzen A."/>
            <person name="Daum C."/>
            <person name="Hundley H."/>
            <person name="Pangilinan J."/>
            <person name="Johnson J."/>
            <person name="Barry K."/>
            <person name="LaButti K."/>
            <person name="Ng V."/>
            <person name="Ahrendt S."/>
            <person name="Min B."/>
            <person name="Choi I.G."/>
            <person name="Park H."/>
            <person name="Plett J.M."/>
            <person name="Magnuson J."/>
            <person name="Spatafora J.W."/>
            <person name="Nagy L.G."/>
            <person name="Henrissat B."/>
            <person name="Grigoriev I.V."/>
            <person name="Yang Z.L."/>
            <person name="Xu J."/>
            <person name="Martin F.M."/>
        </authorList>
    </citation>
    <scope>NUCLEOTIDE SEQUENCE</scope>
    <source>
        <strain evidence="1">ATCC 28755</strain>
    </source>
</reference>
<gene>
    <name evidence="1" type="ORF">BJ138DRAFT_1122026</name>
</gene>
<comment type="caution">
    <text evidence="1">The sequence shown here is derived from an EMBL/GenBank/DDBJ whole genome shotgun (WGS) entry which is preliminary data.</text>
</comment>
<evidence type="ECO:0000313" key="1">
    <source>
        <dbReference type="EMBL" id="KAH7916099.1"/>
    </source>
</evidence>
<name>A0ACB8AT30_9AGAM</name>
<dbReference type="Proteomes" id="UP000790377">
    <property type="component" value="Unassembled WGS sequence"/>
</dbReference>
<evidence type="ECO:0000313" key="2">
    <source>
        <dbReference type="Proteomes" id="UP000790377"/>
    </source>
</evidence>
<organism evidence="1 2">
    <name type="scientific">Hygrophoropsis aurantiaca</name>
    <dbReference type="NCBI Taxonomy" id="72124"/>
    <lineage>
        <taxon>Eukaryota</taxon>
        <taxon>Fungi</taxon>
        <taxon>Dikarya</taxon>
        <taxon>Basidiomycota</taxon>
        <taxon>Agaricomycotina</taxon>
        <taxon>Agaricomycetes</taxon>
        <taxon>Agaricomycetidae</taxon>
        <taxon>Boletales</taxon>
        <taxon>Coniophorineae</taxon>
        <taxon>Hygrophoropsidaceae</taxon>
        <taxon>Hygrophoropsis</taxon>
    </lineage>
</organism>